<keyword evidence="5" id="KW-1185">Reference proteome</keyword>
<name>A0A899G153_9ASCO</name>
<dbReference type="SMART" id="SM00271">
    <property type="entry name" value="DnaJ"/>
    <property type="match status" value="1"/>
</dbReference>
<dbReference type="OrthoDB" id="10250354at2759"/>
<evidence type="ECO:0000256" key="1">
    <source>
        <dbReference type="ARBA" id="ARBA00023186"/>
    </source>
</evidence>
<protein>
    <recommendedName>
        <fullName evidence="3">J domain-containing protein</fullName>
    </recommendedName>
</protein>
<evidence type="ECO:0000313" key="4">
    <source>
        <dbReference type="EMBL" id="QSL66345.1"/>
    </source>
</evidence>
<dbReference type="Pfam" id="PF00226">
    <property type="entry name" value="DnaJ"/>
    <property type="match status" value="1"/>
</dbReference>
<dbReference type="InterPro" id="IPR001623">
    <property type="entry name" value="DnaJ_domain"/>
</dbReference>
<sequence length="251" mass="30302">MRCRILRAKAAHPAGFMQFRVEESIHRDLFHIYPFFKRFFSSYYDILGVSRDASCVAIKHRYYKLSKKFHPDLHKNDKEAYKKFLKIKEAYEVLSDRIKRREHDESIGIREEMHADLSELAQKTNYSRLDGRMQENRENPGHSGGRIYQENFKYGQKSQENPYVNTQFDYEAHYEPYYTYERHRIKRIRKENEFFDPRGNPCITKFFYFSTVILIVILLSSLLRLNMNRKSRKHYSFTKPLSVNTNKGNFF</sequence>
<dbReference type="PANTHER" id="PTHR44145:SF3">
    <property type="entry name" value="DNAJ HOMOLOG SUBFAMILY A MEMBER 3, MITOCHONDRIAL"/>
    <property type="match status" value="1"/>
</dbReference>
<proteinExistence type="predicted"/>
<dbReference type="PANTHER" id="PTHR44145">
    <property type="entry name" value="DNAJ HOMOLOG SUBFAMILY A MEMBER 3, MITOCHONDRIAL"/>
    <property type="match status" value="1"/>
</dbReference>
<keyword evidence="2" id="KW-0812">Transmembrane</keyword>
<organism evidence="4 5">
    <name type="scientific">Pneumocystis wakefieldiae</name>
    <dbReference type="NCBI Taxonomy" id="38082"/>
    <lineage>
        <taxon>Eukaryota</taxon>
        <taxon>Fungi</taxon>
        <taxon>Dikarya</taxon>
        <taxon>Ascomycota</taxon>
        <taxon>Taphrinomycotina</taxon>
        <taxon>Pneumocystomycetes</taxon>
        <taxon>Pneumocystaceae</taxon>
        <taxon>Pneumocystis</taxon>
    </lineage>
</organism>
<feature type="transmembrane region" description="Helical" evidence="2">
    <location>
        <begin position="206"/>
        <end position="225"/>
    </location>
</feature>
<feature type="domain" description="J" evidence="3">
    <location>
        <begin position="42"/>
        <end position="107"/>
    </location>
</feature>
<dbReference type="AlphaFoldDB" id="A0A899G153"/>
<dbReference type="Gene3D" id="1.10.287.110">
    <property type="entry name" value="DnaJ domain"/>
    <property type="match status" value="1"/>
</dbReference>
<dbReference type="Proteomes" id="UP000663699">
    <property type="component" value="Chromosome 11"/>
</dbReference>
<keyword evidence="1" id="KW-0143">Chaperone</keyword>
<dbReference type="InterPro" id="IPR051938">
    <property type="entry name" value="Apopto_cytoskel_mod"/>
</dbReference>
<evidence type="ECO:0000313" key="5">
    <source>
        <dbReference type="Proteomes" id="UP000663699"/>
    </source>
</evidence>
<dbReference type="CDD" id="cd06257">
    <property type="entry name" value="DnaJ"/>
    <property type="match status" value="1"/>
</dbReference>
<dbReference type="PROSITE" id="PS50076">
    <property type="entry name" value="DNAJ_2"/>
    <property type="match status" value="1"/>
</dbReference>
<evidence type="ECO:0000259" key="3">
    <source>
        <dbReference type="PROSITE" id="PS50076"/>
    </source>
</evidence>
<dbReference type="InterPro" id="IPR036869">
    <property type="entry name" value="J_dom_sf"/>
</dbReference>
<dbReference type="EMBL" id="CP054542">
    <property type="protein sequence ID" value="QSL66345.1"/>
    <property type="molecule type" value="Genomic_DNA"/>
</dbReference>
<reference evidence="4" key="1">
    <citation type="submission" date="2020-06" db="EMBL/GenBank/DDBJ databases">
        <title>Genomes of multiple members of Pneumocystis genus reveal paths to human pathogen Pneumocystis jirovecii.</title>
        <authorList>
            <person name="Cisse O.H."/>
            <person name="Ma L."/>
            <person name="Dekker J."/>
            <person name="Khil P."/>
            <person name="Jo J."/>
            <person name="Brenchley J."/>
            <person name="Blair R."/>
            <person name="Pahar B."/>
            <person name="Chabe M."/>
            <person name="Van Rompay K.A."/>
            <person name="Keesler R."/>
            <person name="Sukura A."/>
            <person name="Hirsch V."/>
            <person name="Kutty G."/>
            <person name="Liu Y."/>
            <person name="Peng L."/>
            <person name="Chen J."/>
            <person name="Song J."/>
            <person name="Weissenbacher-Lang C."/>
            <person name="Xu J."/>
            <person name="Upham N.S."/>
            <person name="Stajich J.E."/>
            <person name="Cuomo C.A."/>
            <person name="Cushion M.T."/>
            <person name="Kovacs J.A."/>
        </authorList>
    </citation>
    <scope>NUCLEOTIDE SEQUENCE</scope>
    <source>
        <strain evidence="4">2A</strain>
    </source>
</reference>
<keyword evidence="2" id="KW-1133">Transmembrane helix</keyword>
<dbReference type="PRINTS" id="PR00625">
    <property type="entry name" value="JDOMAIN"/>
</dbReference>
<gene>
    <name evidence="4" type="ORF">MERGE_000723</name>
</gene>
<keyword evidence="2" id="KW-0472">Membrane</keyword>
<evidence type="ECO:0000256" key="2">
    <source>
        <dbReference type="SAM" id="Phobius"/>
    </source>
</evidence>
<accession>A0A899G153</accession>
<dbReference type="SUPFAM" id="SSF46565">
    <property type="entry name" value="Chaperone J-domain"/>
    <property type="match status" value="1"/>
</dbReference>